<dbReference type="PANTHER" id="PTHR33048">
    <property type="entry name" value="PTH11-LIKE INTEGRAL MEMBRANE PROTEIN (AFU_ORTHOLOGUE AFUA_5G11245)"/>
    <property type="match status" value="1"/>
</dbReference>
<organism evidence="8 9">
    <name type="scientific">Venturia effusa</name>
    <dbReference type="NCBI Taxonomy" id="50376"/>
    <lineage>
        <taxon>Eukaryota</taxon>
        <taxon>Fungi</taxon>
        <taxon>Dikarya</taxon>
        <taxon>Ascomycota</taxon>
        <taxon>Pezizomycotina</taxon>
        <taxon>Dothideomycetes</taxon>
        <taxon>Pleosporomycetidae</taxon>
        <taxon>Venturiales</taxon>
        <taxon>Venturiaceae</taxon>
        <taxon>Venturia</taxon>
    </lineage>
</organism>
<sequence length="217" mass="24699">MTRGTTYNLFVKISIAYCILGLLIIESTYFFTLCRPFTQYWAVPVKNPQCATYFYYCIIQMVFNISSDILMLFIPVPFILNSKVPPMKRAMLIAIFSLGIFVILAAVLNKYYNFALPYYTVYMVWDIRETGTSIMVANVMCLWPLIRKMTGWSSFLRHGSGSNERSLTGVSTGALTPEPVGAVFRLKALSSRDEEVGGYRNLEEDGKESERVHFHAV</sequence>
<dbReference type="OrthoDB" id="3903189at2759"/>
<evidence type="ECO:0000313" key="9">
    <source>
        <dbReference type="Proteomes" id="UP000316270"/>
    </source>
</evidence>
<protein>
    <recommendedName>
        <fullName evidence="7">Rhodopsin domain-containing protein</fullName>
    </recommendedName>
</protein>
<dbReference type="AlphaFoldDB" id="A0A517LKM8"/>
<keyword evidence="3 6" id="KW-1133">Transmembrane helix</keyword>
<dbReference type="PANTHER" id="PTHR33048:SF110">
    <property type="entry name" value="UBID FAMILY DECARBOXYLASE"/>
    <property type="match status" value="1"/>
</dbReference>
<evidence type="ECO:0000256" key="2">
    <source>
        <dbReference type="ARBA" id="ARBA00022692"/>
    </source>
</evidence>
<keyword evidence="4 6" id="KW-0472">Membrane</keyword>
<dbReference type="GO" id="GO:0016020">
    <property type="term" value="C:membrane"/>
    <property type="evidence" value="ECO:0007669"/>
    <property type="project" value="UniProtKB-SubCell"/>
</dbReference>
<evidence type="ECO:0000256" key="6">
    <source>
        <dbReference type="SAM" id="Phobius"/>
    </source>
</evidence>
<evidence type="ECO:0000256" key="3">
    <source>
        <dbReference type="ARBA" id="ARBA00022989"/>
    </source>
</evidence>
<keyword evidence="2 6" id="KW-0812">Transmembrane</keyword>
<evidence type="ECO:0000256" key="4">
    <source>
        <dbReference type="ARBA" id="ARBA00023136"/>
    </source>
</evidence>
<evidence type="ECO:0000259" key="7">
    <source>
        <dbReference type="Pfam" id="PF20684"/>
    </source>
</evidence>
<dbReference type="InterPro" id="IPR049326">
    <property type="entry name" value="Rhodopsin_dom_fungi"/>
</dbReference>
<accession>A0A517LKM8</accession>
<evidence type="ECO:0000313" key="8">
    <source>
        <dbReference type="EMBL" id="QDS76194.1"/>
    </source>
</evidence>
<feature type="transmembrane region" description="Helical" evidence="6">
    <location>
        <begin position="9"/>
        <end position="33"/>
    </location>
</feature>
<dbReference type="EMBL" id="CP042198">
    <property type="protein sequence ID" value="QDS76194.1"/>
    <property type="molecule type" value="Genomic_DNA"/>
</dbReference>
<keyword evidence="9" id="KW-1185">Reference proteome</keyword>
<gene>
    <name evidence="8" type="ORF">FKW77_008228</name>
</gene>
<feature type="domain" description="Rhodopsin" evidence="7">
    <location>
        <begin position="8"/>
        <end position="148"/>
    </location>
</feature>
<reference evidence="8 9" key="1">
    <citation type="submission" date="2019-07" db="EMBL/GenBank/DDBJ databases">
        <title>Finished genome of Venturia effusa.</title>
        <authorList>
            <person name="Young C.A."/>
            <person name="Cox M.P."/>
            <person name="Ganley A.R.D."/>
            <person name="David W.J."/>
        </authorList>
    </citation>
    <scope>NUCLEOTIDE SEQUENCE [LARGE SCALE GENOMIC DNA]</scope>
    <source>
        <strain evidence="9">albino</strain>
    </source>
</reference>
<evidence type="ECO:0000256" key="1">
    <source>
        <dbReference type="ARBA" id="ARBA00004141"/>
    </source>
</evidence>
<comment type="subcellular location">
    <subcellularLocation>
        <location evidence="1">Membrane</location>
        <topology evidence="1">Multi-pass membrane protein</topology>
    </subcellularLocation>
</comment>
<dbReference type="Pfam" id="PF20684">
    <property type="entry name" value="Fung_rhodopsin"/>
    <property type="match status" value="1"/>
</dbReference>
<evidence type="ECO:0000256" key="5">
    <source>
        <dbReference type="ARBA" id="ARBA00038359"/>
    </source>
</evidence>
<dbReference type="InterPro" id="IPR052337">
    <property type="entry name" value="SAT4-like"/>
</dbReference>
<dbReference type="STRING" id="50376.A0A517LKM8"/>
<name>A0A517LKM8_9PEZI</name>
<proteinExistence type="inferred from homology"/>
<feature type="transmembrane region" description="Helical" evidence="6">
    <location>
        <begin position="90"/>
        <end position="107"/>
    </location>
</feature>
<dbReference type="Proteomes" id="UP000316270">
    <property type="component" value="Chromosome 14"/>
</dbReference>
<feature type="transmembrane region" description="Helical" evidence="6">
    <location>
        <begin position="53"/>
        <end position="78"/>
    </location>
</feature>
<comment type="similarity">
    <text evidence="5">Belongs to the SAT4 family.</text>
</comment>